<dbReference type="EMBL" id="REGR01000001">
    <property type="protein sequence ID" value="RXZ45593.1"/>
    <property type="molecule type" value="Genomic_DNA"/>
</dbReference>
<evidence type="ECO:0000256" key="1">
    <source>
        <dbReference type="ARBA" id="ARBA00023015"/>
    </source>
</evidence>
<comment type="caution">
    <text evidence="5">The sequence shown here is derived from an EMBL/GenBank/DDBJ whole genome shotgun (WGS) entry which is preliminary data.</text>
</comment>
<protein>
    <submittedName>
        <fullName evidence="5">MarR family transcriptional regulator</fullName>
    </submittedName>
</protein>
<dbReference type="PROSITE" id="PS50995">
    <property type="entry name" value="HTH_MARR_2"/>
    <property type="match status" value="1"/>
</dbReference>
<evidence type="ECO:0000259" key="4">
    <source>
        <dbReference type="PROSITE" id="PS50995"/>
    </source>
</evidence>
<evidence type="ECO:0000313" key="5">
    <source>
        <dbReference type="EMBL" id="RXZ45593.1"/>
    </source>
</evidence>
<dbReference type="InterPro" id="IPR039422">
    <property type="entry name" value="MarR/SlyA-like"/>
</dbReference>
<feature type="domain" description="HTH marR-type" evidence="4">
    <location>
        <begin position="13"/>
        <end position="155"/>
    </location>
</feature>
<evidence type="ECO:0000256" key="3">
    <source>
        <dbReference type="ARBA" id="ARBA00023163"/>
    </source>
</evidence>
<dbReference type="InterPro" id="IPR036390">
    <property type="entry name" value="WH_DNA-bd_sf"/>
</dbReference>
<reference evidence="5 6" key="1">
    <citation type="submission" date="2018-10" db="EMBL/GenBank/DDBJ databases">
        <title>Draft genome of Fastidiocella sp. strain 375T, a bacterium isolated from a karstic cave dripping water.</title>
        <authorList>
            <person name="Coelho C."/>
            <person name="Verissimo A."/>
            <person name="Tiago I."/>
        </authorList>
    </citation>
    <scope>NUCLEOTIDE SEQUENCE [LARGE SCALE GENOMIC DNA]</scope>
    <source>
        <strain evidence="5 6">CAVE-375</strain>
    </source>
</reference>
<dbReference type="InterPro" id="IPR000835">
    <property type="entry name" value="HTH_MarR-typ"/>
</dbReference>
<dbReference type="PROSITE" id="PS01117">
    <property type="entry name" value="HTH_MARR_1"/>
    <property type="match status" value="1"/>
</dbReference>
<dbReference type="Gene3D" id="1.10.10.10">
    <property type="entry name" value="Winged helix-like DNA-binding domain superfamily/Winged helix DNA-binding domain"/>
    <property type="match status" value="1"/>
</dbReference>
<dbReference type="InterPro" id="IPR023187">
    <property type="entry name" value="Tscrpt_reg_MarR-type_CS"/>
</dbReference>
<dbReference type="Pfam" id="PF12802">
    <property type="entry name" value="MarR_2"/>
    <property type="match status" value="1"/>
</dbReference>
<organism evidence="5 6">
    <name type="scientific">Crenobacter cavernae</name>
    <dbReference type="NCBI Taxonomy" id="2290923"/>
    <lineage>
        <taxon>Bacteria</taxon>
        <taxon>Pseudomonadati</taxon>
        <taxon>Pseudomonadota</taxon>
        <taxon>Betaproteobacteria</taxon>
        <taxon>Neisseriales</taxon>
        <taxon>Neisseriaceae</taxon>
        <taxon>Crenobacter</taxon>
    </lineage>
</organism>
<keyword evidence="2" id="KW-0238">DNA-binding</keyword>
<gene>
    <name evidence="5" type="ORF">EBB06_01930</name>
</gene>
<keyword evidence="1" id="KW-0805">Transcription regulation</keyword>
<dbReference type="PANTHER" id="PTHR33164:SF44">
    <property type="entry name" value="TRANSCRIPTIONAL REGULATORY PROTEIN"/>
    <property type="match status" value="1"/>
</dbReference>
<evidence type="ECO:0000313" key="6">
    <source>
        <dbReference type="Proteomes" id="UP000290682"/>
    </source>
</evidence>
<dbReference type="SUPFAM" id="SSF46785">
    <property type="entry name" value="Winged helix' DNA-binding domain"/>
    <property type="match status" value="1"/>
</dbReference>
<dbReference type="RefSeq" id="WP_129210993.1">
    <property type="nucleotide sequence ID" value="NZ_REGR01000001.1"/>
</dbReference>
<accession>A0ABY0FGS4</accession>
<sequence length="155" mass="17152">MLDVNTPAAPVAETDLRAAMEHFFFAYQAFTAKPDEILARRGLARVHHRVLFFLARHPGQSVKALLATLNVSKQALNMPLRQLIEMGLVNAEADPADKRMKRLLLSMDGAKLEATLYREQARLLETALERAGSDAATGWHAFNHALSPPPDEEAP</sequence>
<name>A0ABY0FGS4_9NEIS</name>
<keyword evidence="3" id="KW-0804">Transcription</keyword>
<proteinExistence type="predicted"/>
<dbReference type="InterPro" id="IPR036388">
    <property type="entry name" value="WH-like_DNA-bd_sf"/>
</dbReference>
<evidence type="ECO:0000256" key="2">
    <source>
        <dbReference type="ARBA" id="ARBA00023125"/>
    </source>
</evidence>
<dbReference type="PANTHER" id="PTHR33164">
    <property type="entry name" value="TRANSCRIPTIONAL REGULATOR, MARR FAMILY"/>
    <property type="match status" value="1"/>
</dbReference>
<keyword evidence="6" id="KW-1185">Reference proteome</keyword>
<dbReference type="SMART" id="SM00347">
    <property type="entry name" value="HTH_MARR"/>
    <property type="match status" value="1"/>
</dbReference>
<dbReference type="Proteomes" id="UP000290682">
    <property type="component" value="Unassembled WGS sequence"/>
</dbReference>